<dbReference type="EMBL" id="JAAAUY010000487">
    <property type="protein sequence ID" value="KAF9329296.1"/>
    <property type="molecule type" value="Genomic_DNA"/>
</dbReference>
<dbReference type="SUPFAM" id="SSF57667">
    <property type="entry name" value="beta-beta-alpha zinc fingers"/>
    <property type="match status" value="2"/>
</dbReference>
<organism evidence="12 13">
    <name type="scientific">Podila minutissima</name>
    <dbReference type="NCBI Taxonomy" id="64525"/>
    <lineage>
        <taxon>Eukaryota</taxon>
        <taxon>Fungi</taxon>
        <taxon>Fungi incertae sedis</taxon>
        <taxon>Mucoromycota</taxon>
        <taxon>Mortierellomycotina</taxon>
        <taxon>Mortierellomycetes</taxon>
        <taxon>Mortierellales</taxon>
        <taxon>Mortierellaceae</taxon>
        <taxon>Podila</taxon>
    </lineage>
</organism>
<evidence type="ECO:0000256" key="6">
    <source>
        <dbReference type="ARBA" id="ARBA00023015"/>
    </source>
</evidence>
<accession>A0A9P5VK71</accession>
<feature type="domain" description="C2H2-type" evidence="11">
    <location>
        <begin position="399"/>
        <end position="428"/>
    </location>
</feature>
<comment type="caution">
    <text evidence="12">The sequence shown here is derived from an EMBL/GenBank/DDBJ whole genome shotgun (WGS) entry which is preliminary data.</text>
</comment>
<dbReference type="Proteomes" id="UP000696485">
    <property type="component" value="Unassembled WGS sequence"/>
</dbReference>
<feature type="region of interest" description="Disordered" evidence="10">
    <location>
        <begin position="509"/>
        <end position="539"/>
    </location>
</feature>
<sequence length="831" mass="92302">MSRQGSILQEYDHHQQLMRLQDQVRQQHYDGPATPLHQQPITMSLSRFDSNDGTASLVFCLQDANAAQTTLAPWNSIYIPKQYRVPIPGQRQSSPGECDLALKIFPRLALPGLDSEPYRAQDLMSVPCERCKNKKRDIFQIAGVDPAVPSPQRLFFSTGEIKLLFKICCPSSHHTEADVGYILTFELHHGKHVLLSETFKNAGPGLVPEPIPADLVNSVPLVAPTGVRAIKRKSSPTTTSDVPESEAHTLSRKRSTLMSLNNIVSTGPTPPATEEPHSPIAAVVPHSPMSYQESEDPNAQTRNKSASYEDPASNKSSRSGSAKVEDIPGPSSHSTFATKPARKRQEPLELSELGIGQRASANLHAAYVNGQLKERAKEGLAVPLLETPKKPLSKPKPQHSCPEPDCDKSFSRLFNLRSHMRTHSKARPFVCEDCNFAFSRRHDRDRHAKKHLSEKPYKCIVCDATFVRQDALVRHLRMDGVQNMCMAAMEQRSMQLGEGENNYMLAAKQQAHDEQLQDQRDADEKKAQKQKQQVQQQHAAGIADLLKHSGVVSDSKDRTPKAEFLDIRPNLDKSLDANLLLKSLEPLSMMETPELEPPSFKNQKLESSLLEAALPRPPRQDPEGPMDGKPYAPSSTRRPQYNKPPQSQPPQTQAQTQPQSQPQPPHPQPQQQQSQPGSEYYGDSYGQGPNGSHGYYTTPSSRSHSRNHSQSSYPSSEYQTPVYRPHASPAPLAYHPSSSKHYRDEPYGYSGDSMTSTHVPILPFYDDMPPPSHRPTRAFEESQPYSIIRDVVGDTPGAAHPPQEDAPAAADPDKSIFEAAVGLLRIRSSQW</sequence>
<keyword evidence="6" id="KW-0805">Transcription regulation</keyword>
<keyword evidence="3" id="KW-0677">Repeat</keyword>
<dbReference type="PANTHER" id="PTHR47772:SF13">
    <property type="entry name" value="GASTRULA ZINC FINGER PROTEIN XLCGF49.1-LIKE-RELATED"/>
    <property type="match status" value="1"/>
</dbReference>
<keyword evidence="2" id="KW-0479">Metal-binding</keyword>
<keyword evidence="5" id="KW-0862">Zinc</keyword>
<feature type="domain" description="C2H2-type" evidence="11">
    <location>
        <begin position="457"/>
        <end position="484"/>
    </location>
</feature>
<dbReference type="InterPro" id="IPR036236">
    <property type="entry name" value="Znf_C2H2_sf"/>
</dbReference>
<comment type="subcellular location">
    <subcellularLocation>
        <location evidence="1">Nucleus</location>
    </subcellularLocation>
</comment>
<evidence type="ECO:0000256" key="8">
    <source>
        <dbReference type="ARBA" id="ARBA00023242"/>
    </source>
</evidence>
<dbReference type="PANTHER" id="PTHR47772">
    <property type="entry name" value="ZINC FINGER PROTEIN 200"/>
    <property type="match status" value="1"/>
</dbReference>
<feature type="region of interest" description="Disordered" evidence="10">
    <location>
        <begin position="614"/>
        <end position="813"/>
    </location>
</feature>
<evidence type="ECO:0000259" key="11">
    <source>
        <dbReference type="PROSITE" id="PS50157"/>
    </source>
</evidence>
<dbReference type="Pfam" id="PF00096">
    <property type="entry name" value="zf-C2H2"/>
    <property type="match status" value="1"/>
</dbReference>
<dbReference type="SMART" id="SM00355">
    <property type="entry name" value="ZnF_C2H2"/>
    <property type="match status" value="3"/>
</dbReference>
<reference evidence="12" key="1">
    <citation type="journal article" date="2020" name="Fungal Divers.">
        <title>Resolving the Mortierellaceae phylogeny through synthesis of multi-gene phylogenetics and phylogenomics.</title>
        <authorList>
            <person name="Vandepol N."/>
            <person name="Liber J."/>
            <person name="Desiro A."/>
            <person name="Na H."/>
            <person name="Kennedy M."/>
            <person name="Barry K."/>
            <person name="Grigoriev I.V."/>
            <person name="Miller A.N."/>
            <person name="O'Donnell K."/>
            <person name="Stajich J.E."/>
            <person name="Bonito G."/>
        </authorList>
    </citation>
    <scope>NUCLEOTIDE SEQUENCE</scope>
    <source>
        <strain evidence="12">NVP1</strain>
    </source>
</reference>
<keyword evidence="13" id="KW-1185">Reference proteome</keyword>
<dbReference type="InterPro" id="IPR013087">
    <property type="entry name" value="Znf_C2H2_type"/>
</dbReference>
<evidence type="ECO:0000313" key="12">
    <source>
        <dbReference type="EMBL" id="KAF9329296.1"/>
    </source>
</evidence>
<feature type="region of interest" description="Disordered" evidence="10">
    <location>
        <begin position="230"/>
        <end position="347"/>
    </location>
</feature>
<dbReference type="GO" id="GO:0005634">
    <property type="term" value="C:nucleus"/>
    <property type="evidence" value="ECO:0007669"/>
    <property type="project" value="UniProtKB-SubCell"/>
</dbReference>
<feature type="compositionally biased region" description="Polar residues" evidence="10">
    <location>
        <begin position="289"/>
        <end position="306"/>
    </location>
</feature>
<evidence type="ECO:0000256" key="2">
    <source>
        <dbReference type="ARBA" id="ARBA00022723"/>
    </source>
</evidence>
<evidence type="ECO:0000256" key="1">
    <source>
        <dbReference type="ARBA" id="ARBA00004123"/>
    </source>
</evidence>
<evidence type="ECO:0000256" key="7">
    <source>
        <dbReference type="ARBA" id="ARBA00023163"/>
    </source>
</evidence>
<dbReference type="GO" id="GO:0008270">
    <property type="term" value="F:zinc ion binding"/>
    <property type="evidence" value="ECO:0007669"/>
    <property type="project" value="UniProtKB-KW"/>
</dbReference>
<dbReference type="PROSITE" id="PS00028">
    <property type="entry name" value="ZINC_FINGER_C2H2_1"/>
    <property type="match status" value="2"/>
</dbReference>
<feature type="domain" description="C2H2-type" evidence="11">
    <location>
        <begin position="429"/>
        <end position="456"/>
    </location>
</feature>
<feature type="compositionally biased region" description="Polar residues" evidence="10">
    <location>
        <begin position="256"/>
        <end position="267"/>
    </location>
</feature>
<evidence type="ECO:0000256" key="3">
    <source>
        <dbReference type="ARBA" id="ARBA00022737"/>
    </source>
</evidence>
<evidence type="ECO:0000256" key="4">
    <source>
        <dbReference type="ARBA" id="ARBA00022771"/>
    </source>
</evidence>
<evidence type="ECO:0000313" key="13">
    <source>
        <dbReference type="Proteomes" id="UP000696485"/>
    </source>
</evidence>
<feature type="compositionally biased region" description="Basic and acidic residues" evidence="10">
    <location>
        <begin position="510"/>
        <end position="527"/>
    </location>
</feature>
<feature type="compositionally biased region" description="Low complexity" evidence="10">
    <location>
        <begin position="530"/>
        <end position="539"/>
    </location>
</feature>
<evidence type="ECO:0000256" key="10">
    <source>
        <dbReference type="SAM" id="MobiDB-lite"/>
    </source>
</evidence>
<evidence type="ECO:0000256" key="9">
    <source>
        <dbReference type="PROSITE-ProRule" id="PRU00042"/>
    </source>
</evidence>
<dbReference type="InterPro" id="IPR050636">
    <property type="entry name" value="C2H2-ZF_domain-containing"/>
</dbReference>
<feature type="compositionally biased region" description="Low complexity" evidence="10">
    <location>
        <begin position="798"/>
        <end position="810"/>
    </location>
</feature>
<dbReference type="AlphaFoldDB" id="A0A9P5VK71"/>
<keyword evidence="7" id="KW-0804">Transcription</keyword>
<evidence type="ECO:0000256" key="5">
    <source>
        <dbReference type="ARBA" id="ARBA00022833"/>
    </source>
</evidence>
<proteinExistence type="predicted"/>
<dbReference type="FunFam" id="3.30.160.60:FF:000065">
    <property type="entry name" value="B-cell CLL/lymphoma 6, member B"/>
    <property type="match status" value="1"/>
</dbReference>
<keyword evidence="4 9" id="KW-0863">Zinc-finger</keyword>
<dbReference type="Gene3D" id="3.30.160.60">
    <property type="entry name" value="Classic Zinc Finger"/>
    <property type="match status" value="3"/>
</dbReference>
<protein>
    <recommendedName>
        <fullName evidence="11">C2H2-type domain-containing protein</fullName>
    </recommendedName>
</protein>
<feature type="compositionally biased region" description="Low complexity" evidence="10">
    <location>
        <begin position="649"/>
        <end position="660"/>
    </location>
</feature>
<gene>
    <name evidence="12" type="ORF">BG006_007591</name>
</gene>
<keyword evidence="8" id="KW-0539">Nucleus</keyword>
<dbReference type="PROSITE" id="PS50157">
    <property type="entry name" value="ZINC_FINGER_C2H2_2"/>
    <property type="match status" value="3"/>
</dbReference>
<dbReference type="Pfam" id="PF13912">
    <property type="entry name" value="zf-C2H2_6"/>
    <property type="match status" value="1"/>
</dbReference>
<name>A0A9P5VK71_9FUNG</name>